<reference evidence="1 2" key="1">
    <citation type="submission" date="2019-02" db="EMBL/GenBank/DDBJ databases">
        <title>Deep-cultivation of Planctomycetes and their phenomic and genomic characterization uncovers novel biology.</title>
        <authorList>
            <person name="Wiegand S."/>
            <person name="Jogler M."/>
            <person name="Boedeker C."/>
            <person name="Pinto D."/>
            <person name="Vollmers J."/>
            <person name="Rivas-Marin E."/>
            <person name="Kohn T."/>
            <person name="Peeters S.H."/>
            <person name="Heuer A."/>
            <person name="Rast P."/>
            <person name="Oberbeckmann S."/>
            <person name="Bunk B."/>
            <person name="Jeske O."/>
            <person name="Meyerdierks A."/>
            <person name="Storesund J.E."/>
            <person name="Kallscheuer N."/>
            <person name="Luecker S."/>
            <person name="Lage O.M."/>
            <person name="Pohl T."/>
            <person name="Merkel B.J."/>
            <person name="Hornburger P."/>
            <person name="Mueller R.-W."/>
            <person name="Bruemmer F."/>
            <person name="Labrenz M."/>
            <person name="Spormann A.M."/>
            <person name="Op den Camp H."/>
            <person name="Overmann J."/>
            <person name="Amann R."/>
            <person name="Jetten M.S.M."/>
            <person name="Mascher T."/>
            <person name="Medema M.H."/>
            <person name="Devos D.P."/>
            <person name="Kaster A.-K."/>
            <person name="Ovreas L."/>
            <person name="Rohde M."/>
            <person name="Galperin M.Y."/>
            <person name="Jogler C."/>
        </authorList>
    </citation>
    <scope>NUCLEOTIDE SEQUENCE [LARGE SCALE GENOMIC DNA]</scope>
    <source>
        <strain evidence="1 2">Spa11</strain>
    </source>
</reference>
<organism evidence="1 2">
    <name type="scientific">Botrimarina mediterranea</name>
    <dbReference type="NCBI Taxonomy" id="2528022"/>
    <lineage>
        <taxon>Bacteria</taxon>
        <taxon>Pseudomonadati</taxon>
        <taxon>Planctomycetota</taxon>
        <taxon>Planctomycetia</taxon>
        <taxon>Pirellulales</taxon>
        <taxon>Lacipirellulaceae</taxon>
        <taxon>Botrimarina</taxon>
    </lineage>
</organism>
<dbReference type="KEGG" id="bmei:Spa11_33380"/>
<accession>A0A518KBH7</accession>
<gene>
    <name evidence="1" type="ORF">Spa11_33380</name>
</gene>
<proteinExistence type="predicted"/>
<sequence>MRLQIPLLIELRLSPIASVGKLLGPAGQVFRESLLLVSSQEITCSNNRQQNDGGDTQE</sequence>
<evidence type="ECO:0000313" key="2">
    <source>
        <dbReference type="Proteomes" id="UP000316426"/>
    </source>
</evidence>
<evidence type="ECO:0000313" key="1">
    <source>
        <dbReference type="EMBL" id="QDV75128.1"/>
    </source>
</evidence>
<dbReference type="EMBL" id="CP036349">
    <property type="protein sequence ID" value="QDV75128.1"/>
    <property type="molecule type" value="Genomic_DNA"/>
</dbReference>
<dbReference type="Proteomes" id="UP000316426">
    <property type="component" value="Chromosome"/>
</dbReference>
<name>A0A518KBH7_9BACT</name>
<keyword evidence="2" id="KW-1185">Reference proteome</keyword>
<protein>
    <submittedName>
        <fullName evidence="1">Uncharacterized protein</fullName>
    </submittedName>
</protein>
<dbReference type="AlphaFoldDB" id="A0A518KBH7"/>